<keyword evidence="3" id="KW-1185">Reference proteome</keyword>
<evidence type="ECO:0000313" key="3">
    <source>
        <dbReference type="Proteomes" id="UP001158576"/>
    </source>
</evidence>
<feature type="region of interest" description="Disordered" evidence="1">
    <location>
        <begin position="317"/>
        <end position="367"/>
    </location>
</feature>
<protein>
    <submittedName>
        <fullName evidence="2">Oidioi.mRNA.OKI2018_I69.chr1.g3839.t1.cds</fullName>
    </submittedName>
</protein>
<feature type="region of interest" description="Disordered" evidence="1">
    <location>
        <begin position="1"/>
        <end position="37"/>
    </location>
</feature>
<proteinExistence type="predicted"/>
<feature type="compositionally biased region" description="Acidic residues" evidence="1">
    <location>
        <begin position="1"/>
        <end position="10"/>
    </location>
</feature>
<dbReference type="EMBL" id="OU015566">
    <property type="protein sequence ID" value="CAG5108526.1"/>
    <property type="molecule type" value="Genomic_DNA"/>
</dbReference>
<dbReference type="Proteomes" id="UP001158576">
    <property type="component" value="Chromosome 1"/>
</dbReference>
<evidence type="ECO:0000256" key="1">
    <source>
        <dbReference type="SAM" id="MobiDB-lite"/>
    </source>
</evidence>
<name>A0ABN7SZN2_OIKDI</name>
<sequence>MSESEATEESIDSRVSTIEGQRMEDNSSQASNPEDIYKDSILGIDQDTVQDSMTEYDEADPERGRTKIFQYKGADKLNKGAIILPGQNGRLKPLEAIELLPELDKTVTLYESTKEFIRVAKPASIQSVEMLAEMNNEGDKQFHKIQRYLVRHSQVSQGQSNLATRHWVARIVSHISHIAKYLEEVAGNREEQEKFGIDVTDQGWIDFLAEIRMCNVKLNDLEYVSALFLTGSGKAIIAYIPCPRNEMHINLITSIKGLSSDDFGNFNWLSYIRLIKLQMAVLATSNYLRLYHIQAWDKSAIRSPLANGKPHYAVVCRAGTPPASSDDDDNPSITSPMPHSDHSNEKLNQRRKYREEKKNWRETKRTEKGPRKFRAILSNLGGRIRMKDIINLIEDSPNVECFIISEIYASTDGHVGVYVEIDMSTGDDEKWTRKMITEPLPLEEGYKHAMELTLECHRMKQADACLDKLETALGELIDEFENEQFRYKRKSKIRAKLKASATKLRSIIVRLRAADQRKQATNVDKIGDVDINTSWKVFGAVVKNANQQSIEQEIETVADSLVSLQLLSVPPKEAEPPPARKKLPSLPTAGISSLMLDPIRLAIEEVDPADDGEELEDEEECSDIHQGDADLWGNNDDIIVISDDCLLKTCGGSMMDTVGSMQRSATRMLKLFRRLGIKTESSKTTALLFKFVCIEQRVKCVQEGVDAKYMDELVAYFPTVRKMILISRALLENPSFITWLNDFQLIPSGIGTALGLFVEDCDDREEFGLDVSVPDSLAHRMKQYAATYSNRFKDQEEVEDFILDGIKKPKDTNLDVSTAFKLFKWIEGGGIRLSKTTASLNRLERSEGQREWKLPSIQDKFYRLASRVIFGEYNIPPTMMAGWALPLAKDKEIKPLLDEITISSGSVKRFCQALTMRPGAIATVGLISTLYAEVEKAGGFVSNGLDLQWKIVDSISSIMDHPSLYEIRQLPASTTDTILARCGGTRQDVRGTNGIFTWESEMSRFLGKSLEKTLTLDMVLKKRLGSSLYSFVNAFVYSGLSDVCSVCDATKLASHEARNDDEIFKRFELFRSFLSISTEKIWRAVKGPLNDQLWMNVLLKSLGDKNGPSEEINPKWVSNALISKLFDPDSTRHNGSKKRKREEYDLLAIRNEILQLCPLTDQLNAKRIKLDENESDHNEPPSLESL</sequence>
<reference evidence="2 3" key="1">
    <citation type="submission" date="2021-04" db="EMBL/GenBank/DDBJ databases">
        <authorList>
            <person name="Bliznina A."/>
        </authorList>
    </citation>
    <scope>NUCLEOTIDE SEQUENCE [LARGE SCALE GENOMIC DNA]</scope>
</reference>
<feature type="compositionally biased region" description="Basic and acidic residues" evidence="1">
    <location>
        <begin position="339"/>
        <end position="367"/>
    </location>
</feature>
<evidence type="ECO:0000313" key="2">
    <source>
        <dbReference type="EMBL" id="CAG5108526.1"/>
    </source>
</evidence>
<gene>
    <name evidence="2" type="ORF">OKIOD_LOCUS12604</name>
</gene>
<organism evidence="2 3">
    <name type="scientific">Oikopleura dioica</name>
    <name type="common">Tunicate</name>
    <dbReference type="NCBI Taxonomy" id="34765"/>
    <lineage>
        <taxon>Eukaryota</taxon>
        <taxon>Metazoa</taxon>
        <taxon>Chordata</taxon>
        <taxon>Tunicata</taxon>
        <taxon>Appendicularia</taxon>
        <taxon>Copelata</taxon>
        <taxon>Oikopleuridae</taxon>
        <taxon>Oikopleura</taxon>
    </lineage>
</organism>
<accession>A0ABN7SZN2</accession>